<dbReference type="Proteomes" id="UP000230423">
    <property type="component" value="Unassembled WGS sequence"/>
</dbReference>
<feature type="transmembrane region" description="Helical" evidence="12">
    <location>
        <begin position="50"/>
        <end position="74"/>
    </location>
</feature>
<evidence type="ECO:0000256" key="4">
    <source>
        <dbReference type="ARBA" id="ARBA00022475"/>
    </source>
</evidence>
<evidence type="ECO:0000256" key="7">
    <source>
        <dbReference type="ARBA" id="ARBA00022949"/>
    </source>
</evidence>
<dbReference type="GO" id="GO:0005921">
    <property type="term" value="C:gap junction"/>
    <property type="evidence" value="ECO:0007669"/>
    <property type="project" value="UniProtKB-SubCell"/>
</dbReference>
<evidence type="ECO:0000256" key="6">
    <source>
        <dbReference type="ARBA" id="ARBA00022868"/>
    </source>
</evidence>
<comment type="subcellular location">
    <subcellularLocation>
        <location evidence="1">Cell junction</location>
        <location evidence="1">Gap junction</location>
    </subcellularLocation>
    <subcellularLocation>
        <location evidence="2 12">Cell membrane</location>
        <topology evidence="2 12">Multi-pass membrane protein</topology>
    </subcellularLocation>
</comment>
<organism evidence="13 14">
    <name type="scientific">Teladorsagia circumcincta</name>
    <name type="common">Brown stomach worm</name>
    <name type="synonym">Ostertagia circumcincta</name>
    <dbReference type="NCBI Taxonomy" id="45464"/>
    <lineage>
        <taxon>Eukaryota</taxon>
        <taxon>Metazoa</taxon>
        <taxon>Ecdysozoa</taxon>
        <taxon>Nematoda</taxon>
        <taxon>Chromadorea</taxon>
        <taxon>Rhabditida</taxon>
        <taxon>Rhabditina</taxon>
        <taxon>Rhabditomorpha</taxon>
        <taxon>Strongyloidea</taxon>
        <taxon>Trichostrongylidae</taxon>
        <taxon>Teladorsagia</taxon>
    </lineage>
</organism>
<evidence type="ECO:0000256" key="9">
    <source>
        <dbReference type="ARBA" id="ARBA00023065"/>
    </source>
</evidence>
<dbReference type="EMBL" id="KZ350548">
    <property type="protein sequence ID" value="PIO63767.1"/>
    <property type="molecule type" value="Genomic_DNA"/>
</dbReference>
<keyword evidence="3 12" id="KW-0813">Transport</keyword>
<dbReference type="PROSITE" id="PS51013">
    <property type="entry name" value="PANNEXIN"/>
    <property type="match status" value="1"/>
</dbReference>
<keyword evidence="4" id="KW-1003">Cell membrane</keyword>
<dbReference type="Pfam" id="PF00876">
    <property type="entry name" value="Innexin"/>
    <property type="match status" value="1"/>
</dbReference>
<dbReference type="PANTHER" id="PTHR11893">
    <property type="entry name" value="INNEXIN"/>
    <property type="match status" value="1"/>
</dbReference>
<keyword evidence="6" id="KW-0303">Gap junction</keyword>
<reference evidence="13 14" key="1">
    <citation type="submission" date="2015-09" db="EMBL/GenBank/DDBJ databases">
        <title>Draft genome of the parasitic nematode Teladorsagia circumcincta isolate WARC Sus (inbred).</title>
        <authorList>
            <person name="Mitreva M."/>
        </authorList>
    </citation>
    <scope>NUCLEOTIDE SEQUENCE [LARGE SCALE GENOMIC DNA]</scope>
    <source>
        <strain evidence="13 14">S</strain>
    </source>
</reference>
<keyword evidence="7" id="KW-0965">Cell junction</keyword>
<comment type="caution">
    <text evidence="12">Lacks conserved residue(s) required for the propagation of feature annotation.</text>
</comment>
<evidence type="ECO:0000256" key="5">
    <source>
        <dbReference type="ARBA" id="ARBA00022692"/>
    </source>
</evidence>
<dbReference type="GO" id="GO:0034220">
    <property type="term" value="P:monoatomic ion transmembrane transport"/>
    <property type="evidence" value="ECO:0007669"/>
    <property type="project" value="UniProtKB-KW"/>
</dbReference>
<keyword evidence="5 12" id="KW-0812">Transmembrane</keyword>
<evidence type="ECO:0000256" key="1">
    <source>
        <dbReference type="ARBA" id="ARBA00004610"/>
    </source>
</evidence>
<accession>A0A2G9U0N5</accession>
<evidence type="ECO:0000313" key="14">
    <source>
        <dbReference type="Proteomes" id="UP000230423"/>
    </source>
</evidence>
<evidence type="ECO:0000256" key="10">
    <source>
        <dbReference type="ARBA" id="ARBA00023136"/>
    </source>
</evidence>
<keyword evidence="9 12" id="KW-0406">Ion transport</keyword>
<evidence type="ECO:0000313" key="13">
    <source>
        <dbReference type="EMBL" id="PIO63767.1"/>
    </source>
</evidence>
<dbReference type="AlphaFoldDB" id="A0A2G9U0N5"/>
<evidence type="ECO:0000256" key="12">
    <source>
        <dbReference type="RuleBase" id="RU010713"/>
    </source>
</evidence>
<keyword evidence="14" id="KW-1185">Reference proteome</keyword>
<comment type="similarity">
    <text evidence="12">Belongs to the pannexin family.</text>
</comment>
<dbReference type="GO" id="GO:0005886">
    <property type="term" value="C:plasma membrane"/>
    <property type="evidence" value="ECO:0007669"/>
    <property type="project" value="UniProtKB-SubCell"/>
</dbReference>
<evidence type="ECO:0000256" key="2">
    <source>
        <dbReference type="ARBA" id="ARBA00004651"/>
    </source>
</evidence>
<dbReference type="GO" id="GO:0005243">
    <property type="term" value="F:gap junction channel activity"/>
    <property type="evidence" value="ECO:0007669"/>
    <property type="project" value="TreeGrafter"/>
</dbReference>
<proteinExistence type="inferred from homology"/>
<keyword evidence="11 12" id="KW-0407">Ion channel</keyword>
<protein>
    <recommendedName>
        <fullName evidence="12">Innexin</fullName>
    </recommendedName>
</protein>
<dbReference type="PANTHER" id="PTHR11893:SF27">
    <property type="entry name" value="INNEXIN-17"/>
    <property type="match status" value="1"/>
</dbReference>
<sequence>MSPYGKASKRQAKSVMVSLLSPSAYGNLGKRPLKKNTAMIPQINMFNEKIFVFLWWWFCILLFISILNLFRWLIRLSFDAQRSFITAVLESAINDDFDAREVSEFCRKTLKTDGVTIVRLIEENATIYQAAEFIVPLWQEFMQKSK</sequence>
<evidence type="ECO:0000256" key="11">
    <source>
        <dbReference type="ARBA" id="ARBA00023303"/>
    </source>
</evidence>
<evidence type="ECO:0000256" key="3">
    <source>
        <dbReference type="ARBA" id="ARBA00022448"/>
    </source>
</evidence>
<dbReference type="InterPro" id="IPR000990">
    <property type="entry name" value="Innexin"/>
</dbReference>
<gene>
    <name evidence="12" type="primary">inx</name>
    <name evidence="13" type="ORF">TELCIR_14627</name>
</gene>
<comment type="function">
    <text evidence="12">Structural component of the gap junctions.</text>
</comment>
<dbReference type="OrthoDB" id="5867527at2759"/>
<evidence type="ECO:0000256" key="8">
    <source>
        <dbReference type="ARBA" id="ARBA00022989"/>
    </source>
</evidence>
<keyword evidence="10 12" id="KW-0472">Membrane</keyword>
<name>A0A2G9U0N5_TELCI</name>
<keyword evidence="8 12" id="KW-1133">Transmembrane helix</keyword>